<evidence type="ECO:0000259" key="5">
    <source>
        <dbReference type="Pfam" id="PF14544"/>
    </source>
</evidence>
<organism evidence="6 7">
    <name type="scientific">Thermofilum adornatum</name>
    <dbReference type="NCBI Taxonomy" id="1365176"/>
    <lineage>
        <taxon>Archaea</taxon>
        <taxon>Thermoproteota</taxon>
        <taxon>Thermoprotei</taxon>
        <taxon>Thermofilales</taxon>
        <taxon>Thermofilaceae</taxon>
        <taxon>Thermofilum</taxon>
    </lineage>
</organism>
<dbReference type="GO" id="GO:0006412">
    <property type="term" value="P:translation"/>
    <property type="evidence" value="ECO:0007669"/>
    <property type="project" value="UniProtKB-KW"/>
</dbReference>
<gene>
    <name evidence="6" type="ORF">N186_00965</name>
</gene>
<keyword evidence="7" id="KW-1185">Reference proteome</keyword>
<dbReference type="KEGG" id="thb:N186_00965"/>
<feature type="domain" description="DUF4443" evidence="5">
    <location>
        <begin position="95"/>
        <end position="186"/>
    </location>
</feature>
<protein>
    <recommendedName>
        <fullName evidence="5">DUF4443 domain-containing protein</fullName>
    </recommendedName>
</protein>
<evidence type="ECO:0000313" key="6">
    <source>
        <dbReference type="EMBL" id="AGT34590.1"/>
    </source>
</evidence>
<evidence type="ECO:0000256" key="1">
    <source>
        <dbReference type="ARBA" id="ARBA00022598"/>
    </source>
</evidence>
<proteinExistence type="predicted"/>
<accession>S5Z5Q3</accession>
<dbReference type="Gene3D" id="3.30.1360.30">
    <property type="entry name" value="GAD-like domain"/>
    <property type="match status" value="1"/>
</dbReference>
<dbReference type="EMBL" id="CP006646">
    <property type="protein sequence ID" value="AGT34590.1"/>
    <property type="molecule type" value="Genomic_DNA"/>
</dbReference>
<dbReference type="Proteomes" id="UP000015543">
    <property type="component" value="Chromosome"/>
</dbReference>
<evidence type="ECO:0000313" key="7">
    <source>
        <dbReference type="Proteomes" id="UP000015543"/>
    </source>
</evidence>
<dbReference type="GO" id="GO:0005737">
    <property type="term" value="C:cytoplasm"/>
    <property type="evidence" value="ECO:0007669"/>
    <property type="project" value="InterPro"/>
</dbReference>
<evidence type="ECO:0000256" key="3">
    <source>
        <dbReference type="ARBA" id="ARBA00022840"/>
    </source>
</evidence>
<dbReference type="InterPro" id="IPR004115">
    <property type="entry name" value="GAD-like_sf"/>
</dbReference>
<reference evidence="6 7" key="1">
    <citation type="journal article" date="2013" name="Genome Announc.">
        <title>Complete Genomic Sequence of 'Thermofilum adornatus' Strain 1910bT, a Hyperthermophilic Anaerobic Organotrophic Crenarchaeon.</title>
        <authorList>
            <person name="Dominova I.N."/>
            <person name="Kublanov I.V."/>
            <person name="Podosokorskaya O.A."/>
            <person name="Derbikova K.S."/>
            <person name="Patrushev M.V."/>
            <person name="Toshchakov S.V."/>
        </authorList>
    </citation>
    <scope>NUCLEOTIDE SEQUENCE [LARGE SCALE GENOMIC DNA]</scope>
    <source>
        <strain evidence="7">1910b</strain>
    </source>
</reference>
<dbReference type="eggNOG" id="arCOG02103">
    <property type="taxonomic scope" value="Archaea"/>
</dbReference>
<dbReference type="GO" id="GO:0005524">
    <property type="term" value="F:ATP binding"/>
    <property type="evidence" value="ECO:0007669"/>
    <property type="project" value="UniProtKB-KW"/>
</dbReference>
<dbReference type="AlphaFoldDB" id="S5Z5Q3"/>
<dbReference type="GO" id="GO:0004812">
    <property type="term" value="F:aminoacyl-tRNA ligase activity"/>
    <property type="evidence" value="ECO:0007669"/>
    <property type="project" value="InterPro"/>
</dbReference>
<dbReference type="InterPro" id="IPR036388">
    <property type="entry name" value="WH-like_DNA-bd_sf"/>
</dbReference>
<dbReference type="Pfam" id="PF14544">
    <property type="entry name" value="DUF4443"/>
    <property type="match status" value="1"/>
</dbReference>
<dbReference type="SUPFAM" id="SSF55261">
    <property type="entry name" value="GAD domain-like"/>
    <property type="match status" value="1"/>
</dbReference>
<dbReference type="Gene3D" id="1.10.10.10">
    <property type="entry name" value="Winged helix-like DNA-binding domain superfamily/Winged helix DNA-binding domain"/>
    <property type="match status" value="1"/>
</dbReference>
<sequence length="203" mass="22149">MSTGSSKLDLSILLFLYLTDGFVGRQTLAEEFKLGEGKIKTHLKGLKEKGYITQLRAGSQLTEKGSMFINGILEALGVERLGFMDGRELGSQTVVYVLLRKESVPSNVLKIRDQAVKEGADGAIIGIFSGDTFKLPPGNEDLCMYAPLFCTEIKPKIIGEPPRLTLLAVFGDKKGKTIEGLVAILLSEYSPWRATLLGLLELL</sequence>
<keyword evidence="3" id="KW-0067">ATP-binding</keyword>
<name>S5Z5Q3_9CREN</name>
<keyword evidence="1" id="KW-0436">Ligase</keyword>
<keyword evidence="2" id="KW-0547">Nucleotide-binding</keyword>
<dbReference type="HOGENOM" id="CLU_1369599_0_0_2"/>
<dbReference type="SUPFAM" id="SSF46785">
    <property type="entry name" value="Winged helix' DNA-binding domain"/>
    <property type="match status" value="1"/>
</dbReference>
<evidence type="ECO:0000256" key="2">
    <source>
        <dbReference type="ARBA" id="ARBA00022741"/>
    </source>
</evidence>
<dbReference type="InterPro" id="IPR029349">
    <property type="entry name" value="DUF4443"/>
</dbReference>
<dbReference type="InterPro" id="IPR036390">
    <property type="entry name" value="WH_DNA-bd_sf"/>
</dbReference>
<evidence type="ECO:0000256" key="4">
    <source>
        <dbReference type="ARBA" id="ARBA00022917"/>
    </source>
</evidence>
<keyword evidence="4" id="KW-0648">Protein biosynthesis</keyword>